<gene>
    <name evidence="1" type="ORF">JW984_08625</name>
</gene>
<dbReference type="EMBL" id="JAFGIX010000044">
    <property type="protein sequence ID" value="MBN1573242.1"/>
    <property type="molecule type" value="Genomic_DNA"/>
</dbReference>
<evidence type="ECO:0000313" key="1">
    <source>
        <dbReference type="EMBL" id="MBN1573242.1"/>
    </source>
</evidence>
<dbReference type="InterPro" id="IPR039968">
    <property type="entry name" value="BcerS-like"/>
</dbReference>
<dbReference type="InterPro" id="IPR016181">
    <property type="entry name" value="Acyl_CoA_acyltransferase"/>
</dbReference>
<name>A0A9D8PPK8_9DELT</name>
<dbReference type="SUPFAM" id="SSF55729">
    <property type="entry name" value="Acyl-CoA N-acyltransferases (Nat)"/>
    <property type="match status" value="1"/>
</dbReference>
<reference evidence="1" key="1">
    <citation type="journal article" date="2021" name="Environ. Microbiol.">
        <title>Genomic characterization of three novel Desulfobacterota classes expand the metabolic and phylogenetic diversity of the phylum.</title>
        <authorList>
            <person name="Murphy C.L."/>
            <person name="Biggerstaff J."/>
            <person name="Eichhorn A."/>
            <person name="Ewing E."/>
            <person name="Shahan R."/>
            <person name="Soriano D."/>
            <person name="Stewart S."/>
            <person name="VanMol K."/>
            <person name="Walker R."/>
            <person name="Walters P."/>
            <person name="Elshahed M.S."/>
            <person name="Youssef N.H."/>
        </authorList>
    </citation>
    <scope>NUCLEOTIDE SEQUENCE</scope>
    <source>
        <strain evidence="1">Zod_Metabat.24</strain>
    </source>
</reference>
<dbReference type="PANTHER" id="PTHR41368">
    <property type="entry name" value="PROTEIN YGHO"/>
    <property type="match status" value="1"/>
</dbReference>
<accession>A0A9D8PPK8</accession>
<dbReference type="Proteomes" id="UP000809273">
    <property type="component" value="Unassembled WGS sequence"/>
</dbReference>
<dbReference type="Gene3D" id="3.40.630.30">
    <property type="match status" value="1"/>
</dbReference>
<evidence type="ECO:0000313" key="2">
    <source>
        <dbReference type="Proteomes" id="UP000809273"/>
    </source>
</evidence>
<sequence length="376" mass="43918">MAFEIVEVNRKGDLKDFIQFPYDLYRGHPVWVPPLRRMVNKEFDREKNGYFKHADAVFFMAVNDAGKVLGRIAAFVNHNYLKHYDDAVGFFGSFECIDNVDVAKGLVDASARFLRGQGLDFIRGPYNFTSQSTGFLIEGFDQPQTVLSPYNLPYYEDLMEGSGLKKIMDLNAYYGDVLENYRFPDRFIRHYDYLVKKYGIRVRNIDMKKVEDDVRKIIHVGNLASANNWGFIPVDEPEVDEIVKDFKLLTDPEAVFIMEKGEEPIGYAVALPDVNIIIKKLNGRLFPFGIFRLKFGYRKLREYRLFGLGLVPNYQKRALDTLIYFHVFDSLYKKNARLEASWVLETNKRMNQALVKMNFKLVKKFRVYQADLKNWN</sequence>
<proteinExistence type="predicted"/>
<dbReference type="AlphaFoldDB" id="A0A9D8PPK8"/>
<protein>
    <recommendedName>
        <fullName evidence="3">N-acetyltransferase domain-containing protein</fullName>
    </recommendedName>
</protein>
<dbReference type="PANTHER" id="PTHR41368:SF1">
    <property type="entry name" value="PROTEIN YGHO"/>
    <property type="match status" value="1"/>
</dbReference>
<evidence type="ECO:0008006" key="3">
    <source>
        <dbReference type="Google" id="ProtNLM"/>
    </source>
</evidence>
<reference evidence="1" key="2">
    <citation type="submission" date="2021-01" db="EMBL/GenBank/DDBJ databases">
        <authorList>
            <person name="Hahn C.R."/>
            <person name="Youssef N.H."/>
            <person name="Elshahed M."/>
        </authorList>
    </citation>
    <scope>NUCLEOTIDE SEQUENCE</scope>
    <source>
        <strain evidence="1">Zod_Metabat.24</strain>
    </source>
</reference>
<comment type="caution">
    <text evidence="1">The sequence shown here is derived from an EMBL/GenBank/DDBJ whole genome shotgun (WGS) entry which is preliminary data.</text>
</comment>
<organism evidence="1 2">
    <name type="scientific">Candidatus Zymogenus saltonus</name>
    <dbReference type="NCBI Taxonomy" id="2844893"/>
    <lineage>
        <taxon>Bacteria</taxon>
        <taxon>Deltaproteobacteria</taxon>
        <taxon>Candidatus Zymogenia</taxon>
        <taxon>Candidatus Zymogeniales</taxon>
        <taxon>Candidatus Zymogenaceae</taxon>
        <taxon>Candidatus Zymogenus</taxon>
    </lineage>
</organism>